<proteinExistence type="predicted"/>
<gene>
    <name evidence="6" type="ORF">BCR35DRAFT_310736</name>
</gene>
<comment type="caution">
    <text evidence="6">The sequence shown here is derived from an EMBL/GenBank/DDBJ whole genome shotgun (WGS) entry which is preliminary data.</text>
</comment>
<sequence length="180" mass="17931">MFASMLAKLLQFSVKVTEAPSLAPGVSSTNIAGLCAVPTFIQAYGNCLVDNCSAADAATGLALGQQVCAAAGAAVPTTGYTGAVSSLVGRLSSIPISSVASSAAVTGSSAVASASGAASSLAACEFGSSAVLGFAEIDPASSSSRLFCSRLGIEWSCWSYGKRCIGCVYHRRPLQTIACD</sequence>
<dbReference type="AlphaFoldDB" id="A0A1Y2CUI0"/>
<evidence type="ECO:0000256" key="1">
    <source>
        <dbReference type="ARBA" id="ARBA00004613"/>
    </source>
</evidence>
<keyword evidence="2" id="KW-0964">Secreted</keyword>
<dbReference type="InParanoid" id="A0A1Y2CUI0"/>
<dbReference type="GO" id="GO:0005576">
    <property type="term" value="C:extracellular region"/>
    <property type="evidence" value="ECO:0007669"/>
    <property type="project" value="UniProtKB-SubCell"/>
</dbReference>
<evidence type="ECO:0000256" key="2">
    <source>
        <dbReference type="ARBA" id="ARBA00022525"/>
    </source>
</evidence>
<dbReference type="Proteomes" id="UP000193467">
    <property type="component" value="Unassembled WGS sequence"/>
</dbReference>
<dbReference type="EMBL" id="MCGR01000109">
    <property type="protein sequence ID" value="ORY50683.1"/>
    <property type="molecule type" value="Genomic_DNA"/>
</dbReference>
<dbReference type="STRING" id="106004.A0A1Y2CUI0"/>
<keyword evidence="4" id="KW-1015">Disulfide bond</keyword>
<dbReference type="InterPro" id="IPR008427">
    <property type="entry name" value="Extracellular_membr_CFEM_dom"/>
</dbReference>
<dbReference type="OrthoDB" id="2538363at2759"/>
<dbReference type="Pfam" id="PF05730">
    <property type="entry name" value="CFEM"/>
    <property type="match status" value="1"/>
</dbReference>
<keyword evidence="3" id="KW-0732">Signal</keyword>
<evidence type="ECO:0000313" key="7">
    <source>
        <dbReference type="Proteomes" id="UP000193467"/>
    </source>
</evidence>
<evidence type="ECO:0000256" key="4">
    <source>
        <dbReference type="ARBA" id="ARBA00023157"/>
    </source>
</evidence>
<keyword evidence="7" id="KW-1185">Reference proteome</keyword>
<protein>
    <recommendedName>
        <fullName evidence="5">CFEM domain-containing protein</fullName>
    </recommendedName>
</protein>
<evidence type="ECO:0000259" key="5">
    <source>
        <dbReference type="Pfam" id="PF05730"/>
    </source>
</evidence>
<comment type="subcellular location">
    <subcellularLocation>
        <location evidence="1">Secreted</location>
    </subcellularLocation>
</comment>
<organism evidence="6 7">
    <name type="scientific">Leucosporidium creatinivorum</name>
    <dbReference type="NCBI Taxonomy" id="106004"/>
    <lineage>
        <taxon>Eukaryota</taxon>
        <taxon>Fungi</taxon>
        <taxon>Dikarya</taxon>
        <taxon>Basidiomycota</taxon>
        <taxon>Pucciniomycotina</taxon>
        <taxon>Microbotryomycetes</taxon>
        <taxon>Leucosporidiales</taxon>
        <taxon>Leucosporidium</taxon>
    </lineage>
</organism>
<feature type="domain" description="CFEM" evidence="5">
    <location>
        <begin position="25"/>
        <end position="69"/>
    </location>
</feature>
<reference evidence="6 7" key="1">
    <citation type="submission" date="2016-07" db="EMBL/GenBank/DDBJ databases">
        <title>Pervasive Adenine N6-methylation of Active Genes in Fungi.</title>
        <authorList>
            <consortium name="DOE Joint Genome Institute"/>
            <person name="Mondo S.J."/>
            <person name="Dannebaum R.O."/>
            <person name="Kuo R.C."/>
            <person name="Labutti K."/>
            <person name="Haridas S."/>
            <person name="Kuo A."/>
            <person name="Salamov A."/>
            <person name="Ahrendt S.R."/>
            <person name="Lipzen A."/>
            <person name="Sullivan W."/>
            <person name="Andreopoulos W.B."/>
            <person name="Clum A."/>
            <person name="Lindquist E."/>
            <person name="Daum C."/>
            <person name="Ramamoorthy G.K."/>
            <person name="Gryganskyi A."/>
            <person name="Culley D."/>
            <person name="Magnuson J.K."/>
            <person name="James T.Y."/>
            <person name="O'Malley M.A."/>
            <person name="Stajich J.E."/>
            <person name="Spatafora J.W."/>
            <person name="Visel A."/>
            <person name="Grigoriev I.V."/>
        </authorList>
    </citation>
    <scope>NUCLEOTIDE SEQUENCE [LARGE SCALE GENOMIC DNA]</scope>
    <source>
        <strain evidence="6 7">62-1032</strain>
    </source>
</reference>
<evidence type="ECO:0000256" key="3">
    <source>
        <dbReference type="ARBA" id="ARBA00022729"/>
    </source>
</evidence>
<name>A0A1Y2CUI0_9BASI</name>
<evidence type="ECO:0000313" key="6">
    <source>
        <dbReference type="EMBL" id="ORY50683.1"/>
    </source>
</evidence>
<accession>A0A1Y2CUI0</accession>